<comment type="similarity">
    <text evidence="3">Belongs to the GmhB family.</text>
</comment>
<dbReference type="Gene3D" id="3.40.50.1000">
    <property type="entry name" value="HAD superfamily/HAD-like"/>
    <property type="match status" value="1"/>
</dbReference>
<dbReference type="GO" id="GO:0046872">
    <property type="term" value="F:metal ion binding"/>
    <property type="evidence" value="ECO:0007669"/>
    <property type="project" value="UniProtKB-KW"/>
</dbReference>
<keyword evidence="7" id="KW-0378">Hydrolase</keyword>
<evidence type="ECO:0000313" key="10">
    <source>
        <dbReference type="EMBL" id="SVE38303.1"/>
    </source>
</evidence>
<dbReference type="NCBIfam" id="TIGR01662">
    <property type="entry name" value="HAD-SF-IIIA"/>
    <property type="match status" value="1"/>
</dbReference>
<dbReference type="GO" id="GO:0005975">
    <property type="term" value="P:carbohydrate metabolic process"/>
    <property type="evidence" value="ECO:0007669"/>
    <property type="project" value="InterPro"/>
</dbReference>
<dbReference type="InterPro" id="IPR013954">
    <property type="entry name" value="PNK3P"/>
</dbReference>
<evidence type="ECO:0000256" key="3">
    <source>
        <dbReference type="ARBA" id="ARBA00005628"/>
    </source>
</evidence>
<dbReference type="InterPro" id="IPR006549">
    <property type="entry name" value="HAD-SF_hydro_IIIA"/>
</dbReference>
<dbReference type="SUPFAM" id="SSF56784">
    <property type="entry name" value="HAD-like"/>
    <property type="match status" value="1"/>
</dbReference>
<dbReference type="AlphaFoldDB" id="A0A383D217"/>
<proteinExistence type="inferred from homology"/>
<dbReference type="InterPro" id="IPR023214">
    <property type="entry name" value="HAD_sf"/>
</dbReference>
<feature type="non-terminal residue" evidence="10">
    <location>
        <position position="1"/>
    </location>
</feature>
<comment type="subcellular location">
    <subcellularLocation>
        <location evidence="2">Cytoplasm</location>
    </subcellularLocation>
</comment>
<keyword evidence="5" id="KW-0963">Cytoplasm</keyword>
<dbReference type="GO" id="GO:0005737">
    <property type="term" value="C:cytoplasm"/>
    <property type="evidence" value="ECO:0007669"/>
    <property type="project" value="UniProtKB-SubCell"/>
</dbReference>
<dbReference type="PANTHER" id="PTHR42891">
    <property type="entry name" value="D-GLYCERO-BETA-D-MANNO-HEPTOSE-1,7-BISPHOSPHATE 7-PHOSPHATASE"/>
    <property type="match status" value="1"/>
</dbReference>
<evidence type="ECO:0000256" key="5">
    <source>
        <dbReference type="ARBA" id="ARBA00022490"/>
    </source>
</evidence>
<dbReference type="InterPro" id="IPR004446">
    <property type="entry name" value="Heptose_bisP_phosphatase"/>
</dbReference>
<feature type="non-terminal residue" evidence="10">
    <location>
        <position position="237"/>
    </location>
</feature>
<evidence type="ECO:0000256" key="7">
    <source>
        <dbReference type="ARBA" id="ARBA00022801"/>
    </source>
</evidence>
<dbReference type="EMBL" id="UINC01213502">
    <property type="protein sequence ID" value="SVE38303.1"/>
    <property type="molecule type" value="Genomic_DNA"/>
</dbReference>
<dbReference type="Pfam" id="PF08645">
    <property type="entry name" value="PNK3P"/>
    <property type="match status" value="1"/>
</dbReference>
<dbReference type="InterPro" id="IPR006543">
    <property type="entry name" value="Histidinol-phos"/>
</dbReference>
<accession>A0A383D217</accession>
<comment type="subunit">
    <text evidence="4">Monomer.</text>
</comment>
<evidence type="ECO:0000256" key="9">
    <source>
        <dbReference type="ARBA" id="ARBA00031828"/>
    </source>
</evidence>
<dbReference type="InterPro" id="IPR036412">
    <property type="entry name" value="HAD-like_sf"/>
</dbReference>
<evidence type="ECO:0000256" key="4">
    <source>
        <dbReference type="ARBA" id="ARBA00011245"/>
    </source>
</evidence>
<dbReference type="NCBIfam" id="TIGR01656">
    <property type="entry name" value="Histidinol-ppas"/>
    <property type="match status" value="1"/>
</dbReference>
<keyword evidence="8" id="KW-0119">Carbohydrate metabolism</keyword>
<reference evidence="10" key="1">
    <citation type="submission" date="2018-05" db="EMBL/GenBank/DDBJ databases">
        <authorList>
            <person name="Lanie J.A."/>
            <person name="Ng W.-L."/>
            <person name="Kazmierczak K.M."/>
            <person name="Andrzejewski T.M."/>
            <person name="Davidsen T.M."/>
            <person name="Wayne K.J."/>
            <person name="Tettelin H."/>
            <person name="Glass J.I."/>
            <person name="Rusch D."/>
            <person name="Podicherti R."/>
            <person name="Tsui H.-C.T."/>
            <person name="Winkler M.E."/>
        </authorList>
    </citation>
    <scope>NUCLEOTIDE SEQUENCE</scope>
</reference>
<name>A0A383D217_9ZZZZ</name>
<gene>
    <name evidence="10" type="ORF">METZ01_LOCUS491157</name>
</gene>
<keyword evidence="6" id="KW-0479">Metal-binding</keyword>
<evidence type="ECO:0000256" key="2">
    <source>
        <dbReference type="ARBA" id="ARBA00004496"/>
    </source>
</evidence>
<dbReference type="PANTHER" id="PTHR42891:SF1">
    <property type="entry name" value="D-GLYCERO-BETA-D-MANNO-HEPTOSE-1,7-BISPHOSPHATE 7-PHOSPHATASE"/>
    <property type="match status" value="1"/>
</dbReference>
<evidence type="ECO:0000256" key="6">
    <source>
        <dbReference type="ARBA" id="ARBA00022723"/>
    </source>
</evidence>
<evidence type="ECO:0000256" key="1">
    <source>
        <dbReference type="ARBA" id="ARBA00001946"/>
    </source>
</evidence>
<comment type="cofactor">
    <cofactor evidence="1">
        <name>Mg(2+)</name>
        <dbReference type="ChEBI" id="CHEBI:18420"/>
    </cofactor>
</comment>
<organism evidence="10">
    <name type="scientific">marine metagenome</name>
    <dbReference type="NCBI Taxonomy" id="408172"/>
    <lineage>
        <taxon>unclassified sequences</taxon>
        <taxon>metagenomes</taxon>
        <taxon>ecological metagenomes</taxon>
    </lineage>
</organism>
<dbReference type="GO" id="GO:0016791">
    <property type="term" value="F:phosphatase activity"/>
    <property type="evidence" value="ECO:0007669"/>
    <property type="project" value="InterPro"/>
</dbReference>
<protein>
    <recommendedName>
        <fullName evidence="9">D,D-heptose 1,7-bisphosphate phosphatase</fullName>
    </recommendedName>
</protein>
<evidence type="ECO:0000256" key="8">
    <source>
        <dbReference type="ARBA" id="ARBA00023277"/>
    </source>
</evidence>
<sequence length="237" mass="27643">VYALHKHNQKPITFMVASKTPGNISLDKFGIVQQYDNKRFGLGLNYVEIGYMIVEKNQTLSFFDTPECSFSSILQKMADNHQISAWVQHDSYHSISDPNRWQKAQEYLKPKKIILIDRDGVINKKASRGEYISKWEDFIWIQETRVAMKLMANEGFKFIIISNQAGIARGVISFNELEKIHNNMKNELQNDDIEILDIYICPHHWNEECFCRKPKPGMLLQASKDHLFRLDKTLYIG</sequence>